<accession>A0ACB9GDV7</accession>
<reference evidence="1 2" key="2">
    <citation type="journal article" date="2022" name="Mol. Ecol. Resour.">
        <title>The genomes of chicory, endive, great burdock and yacon provide insights into Asteraceae paleo-polyploidization history and plant inulin production.</title>
        <authorList>
            <person name="Fan W."/>
            <person name="Wang S."/>
            <person name="Wang H."/>
            <person name="Wang A."/>
            <person name="Jiang F."/>
            <person name="Liu H."/>
            <person name="Zhao H."/>
            <person name="Xu D."/>
            <person name="Zhang Y."/>
        </authorList>
    </citation>
    <scope>NUCLEOTIDE SEQUENCE [LARGE SCALE GENOMIC DNA]</scope>
    <source>
        <strain evidence="2">cv. Punajuju</strain>
        <tissue evidence="1">Leaves</tissue>
    </source>
</reference>
<gene>
    <name evidence="1" type="ORF">L2E82_11285</name>
</gene>
<reference evidence="2" key="1">
    <citation type="journal article" date="2022" name="Mol. Ecol. Resour.">
        <title>The genomes of chicory, endive, great burdock and yacon provide insights into Asteraceae palaeo-polyploidization history and plant inulin production.</title>
        <authorList>
            <person name="Fan W."/>
            <person name="Wang S."/>
            <person name="Wang H."/>
            <person name="Wang A."/>
            <person name="Jiang F."/>
            <person name="Liu H."/>
            <person name="Zhao H."/>
            <person name="Xu D."/>
            <person name="Zhang Y."/>
        </authorList>
    </citation>
    <scope>NUCLEOTIDE SEQUENCE [LARGE SCALE GENOMIC DNA]</scope>
    <source>
        <strain evidence="2">cv. Punajuju</strain>
    </source>
</reference>
<dbReference type="Proteomes" id="UP001055811">
    <property type="component" value="Linkage Group LG02"/>
</dbReference>
<keyword evidence="2" id="KW-1185">Reference proteome</keyword>
<organism evidence="1 2">
    <name type="scientific">Cichorium intybus</name>
    <name type="common">Chicory</name>
    <dbReference type="NCBI Taxonomy" id="13427"/>
    <lineage>
        <taxon>Eukaryota</taxon>
        <taxon>Viridiplantae</taxon>
        <taxon>Streptophyta</taxon>
        <taxon>Embryophyta</taxon>
        <taxon>Tracheophyta</taxon>
        <taxon>Spermatophyta</taxon>
        <taxon>Magnoliopsida</taxon>
        <taxon>eudicotyledons</taxon>
        <taxon>Gunneridae</taxon>
        <taxon>Pentapetalae</taxon>
        <taxon>asterids</taxon>
        <taxon>campanulids</taxon>
        <taxon>Asterales</taxon>
        <taxon>Asteraceae</taxon>
        <taxon>Cichorioideae</taxon>
        <taxon>Cichorieae</taxon>
        <taxon>Cichoriinae</taxon>
        <taxon>Cichorium</taxon>
    </lineage>
</organism>
<evidence type="ECO:0000313" key="2">
    <source>
        <dbReference type="Proteomes" id="UP001055811"/>
    </source>
</evidence>
<evidence type="ECO:0000313" key="1">
    <source>
        <dbReference type="EMBL" id="KAI3781276.1"/>
    </source>
</evidence>
<dbReference type="EMBL" id="CM042010">
    <property type="protein sequence ID" value="KAI3781276.1"/>
    <property type="molecule type" value="Genomic_DNA"/>
</dbReference>
<protein>
    <submittedName>
        <fullName evidence="1">Uncharacterized protein</fullName>
    </submittedName>
</protein>
<name>A0ACB9GDV7_CICIN</name>
<sequence length="82" mass="9322">MHLHPISPLISSIFYLLKENIQVLISTIFVVALTSRKHENHISSCPGFSTVEACKTNKEHNPRENRTPVDEEFAEGYPSNKE</sequence>
<comment type="caution">
    <text evidence="1">The sequence shown here is derived from an EMBL/GenBank/DDBJ whole genome shotgun (WGS) entry which is preliminary data.</text>
</comment>
<proteinExistence type="predicted"/>